<dbReference type="CDD" id="cd07570">
    <property type="entry name" value="GAT_Gln-NAD-synth"/>
    <property type="match status" value="1"/>
</dbReference>
<feature type="binding site" evidence="7">
    <location>
        <position position="198"/>
    </location>
    <ligand>
        <name>L-glutamine</name>
        <dbReference type="ChEBI" id="CHEBI:58359"/>
    </ligand>
</feature>
<dbReference type="Pfam" id="PF02540">
    <property type="entry name" value="NAD_synthase"/>
    <property type="match status" value="1"/>
</dbReference>
<evidence type="ECO:0000256" key="10">
    <source>
        <dbReference type="SAM" id="MobiDB-lite"/>
    </source>
</evidence>
<dbReference type="NCBIfam" id="TIGR00552">
    <property type="entry name" value="nadE"/>
    <property type="match status" value="1"/>
</dbReference>
<sequence>MNFKDFGYLRVAAAAPKVELGDCMGNAGHIIEYIGKAAEAEAAIAVFPELSVTGYTCGDLFYQEKLLKSAENAVRRIAAATAGTKTVAVIGLPVAYGDRLLNCAAVIHNGNIAGIVPKSHIPNYAEFYENRWFCSGSGIDDTISFAGQKGIPFGAKKLFRLGKAVLGVEICEDIWTALPPSTILCMAGANIIANLSASDELAGKHDERMQLISHQSGRCISSYIYASSGFGESTSDLVFAGDTAIAENGRILAEGKRFEKDGTITYADIDLGLLSAMRRKTGTFPGSDTLPQDTIGKIDIIDLGEPVYPKRLSRDIPRHPFIPSGPDRDKRMEEIIRIQTAGLATRIERIKSKTAVIGISGGLDSTLALLTTVLTYDYLGKDRKEIIGITMPGLGTSGRTRNNASDLMEALGITSREIPISQAVRQHFSDIGLDSDYRGAAYENAQARERTQILMDTANLTGGIVIGTGDLSEAALGWCTYNGDHMSMYNMNGGIPKTLVIHLVKWIADNNACAAAASLRDGKNIKEIIYDIIDTPISPELLPADGNGEINQKTEELIGPYELHDFFLYHFIRLCETPEKILFTASHAFSGKYDEAAIGKWLRLFMKRFFTQQFKRNCAPDSPKVGSVALSPRGDWRMPSDASPDGWL</sequence>
<feature type="binding site" evidence="7">
    <location>
        <position position="615"/>
    </location>
    <ligand>
        <name>deamido-NAD(+)</name>
        <dbReference type="ChEBI" id="CHEBI:58437"/>
        <note>ligand shared between two neighboring subunits</note>
    </ligand>
</feature>
<evidence type="ECO:0000313" key="13">
    <source>
        <dbReference type="Proteomes" id="UP000823772"/>
    </source>
</evidence>
<feature type="binding site" evidence="7">
    <location>
        <position position="468"/>
    </location>
    <ligand>
        <name>ATP</name>
        <dbReference type="ChEBI" id="CHEBI:30616"/>
    </ligand>
</feature>
<keyword evidence="5 7" id="KW-0067">ATP-binding</keyword>
<dbReference type="InterPro" id="IPR003694">
    <property type="entry name" value="NAD_synthase"/>
</dbReference>
<dbReference type="GO" id="GO:0004359">
    <property type="term" value="F:glutaminase activity"/>
    <property type="evidence" value="ECO:0007669"/>
    <property type="project" value="InterPro"/>
</dbReference>
<evidence type="ECO:0000256" key="6">
    <source>
        <dbReference type="ARBA" id="ARBA00023027"/>
    </source>
</evidence>
<dbReference type="InterPro" id="IPR022310">
    <property type="entry name" value="NAD/GMP_synthase"/>
</dbReference>
<dbReference type="GO" id="GO:0009435">
    <property type="term" value="P:NAD+ biosynthetic process"/>
    <property type="evidence" value="ECO:0007669"/>
    <property type="project" value="UniProtKB-UniRule"/>
</dbReference>
<organism evidence="12 13">
    <name type="scientific">Candidatus Merdivivens faecigallinarum</name>
    <dbReference type="NCBI Taxonomy" id="2840871"/>
    <lineage>
        <taxon>Bacteria</taxon>
        <taxon>Pseudomonadati</taxon>
        <taxon>Bacteroidota</taxon>
        <taxon>Bacteroidia</taxon>
        <taxon>Bacteroidales</taxon>
        <taxon>Muribaculaceae</taxon>
        <taxon>Muribaculaceae incertae sedis</taxon>
        <taxon>Candidatus Merdivivens</taxon>
    </lineage>
</organism>
<dbReference type="GO" id="GO:0005524">
    <property type="term" value="F:ATP binding"/>
    <property type="evidence" value="ECO:0007669"/>
    <property type="project" value="UniProtKB-UniRule"/>
</dbReference>
<evidence type="ECO:0000256" key="9">
    <source>
        <dbReference type="RuleBase" id="RU003811"/>
    </source>
</evidence>
<dbReference type="SUPFAM" id="SSF56317">
    <property type="entry name" value="Carbon-nitrogen hydrolase"/>
    <property type="match status" value="1"/>
</dbReference>
<dbReference type="GO" id="GO:0008795">
    <property type="term" value="F:NAD+ synthase activity"/>
    <property type="evidence" value="ECO:0007669"/>
    <property type="project" value="UniProtKB-UniRule"/>
</dbReference>
<dbReference type="NCBIfam" id="NF002730">
    <property type="entry name" value="PRK02628.1"/>
    <property type="match status" value="1"/>
</dbReference>
<comment type="function">
    <text evidence="7">Catalyzes the ATP-dependent amidation of deamido-NAD to form NAD. Uses L-glutamine as a nitrogen source.</text>
</comment>
<dbReference type="InterPro" id="IPR003010">
    <property type="entry name" value="C-N_Hydrolase"/>
</dbReference>
<evidence type="ECO:0000256" key="7">
    <source>
        <dbReference type="HAMAP-Rule" id="MF_02090"/>
    </source>
</evidence>
<dbReference type="CDD" id="cd00553">
    <property type="entry name" value="NAD_synthase"/>
    <property type="match status" value="1"/>
</dbReference>
<feature type="binding site" evidence="7">
    <location>
        <position position="204"/>
    </location>
    <ligand>
        <name>L-glutamine</name>
        <dbReference type="ChEBI" id="CHEBI:58359"/>
    </ligand>
</feature>
<keyword evidence="6 7" id="KW-0520">NAD</keyword>
<dbReference type="Pfam" id="PF00795">
    <property type="entry name" value="CN_hydrolase"/>
    <property type="match status" value="1"/>
</dbReference>
<dbReference type="EMBL" id="JADILY010000023">
    <property type="protein sequence ID" value="MBO8481183.1"/>
    <property type="molecule type" value="Genomic_DNA"/>
</dbReference>
<gene>
    <name evidence="7" type="primary">nadE</name>
    <name evidence="12" type="ORF">IAC87_01390</name>
</gene>
<feature type="binding site" evidence="7">
    <location>
        <position position="124"/>
    </location>
    <ligand>
        <name>L-glutamine</name>
        <dbReference type="ChEBI" id="CHEBI:58359"/>
    </ligand>
</feature>
<feature type="binding site" evidence="7">
    <location>
        <position position="444"/>
    </location>
    <ligand>
        <name>deamido-NAD(+)</name>
        <dbReference type="ChEBI" id="CHEBI:58437"/>
        <note>ligand shared between two neighboring subunits</note>
    </ligand>
</feature>
<feature type="binding site" evidence="7">
    <location>
        <position position="473"/>
    </location>
    <ligand>
        <name>deamido-NAD(+)</name>
        <dbReference type="ChEBI" id="CHEBI:58437"/>
        <note>ligand shared between two neighboring subunits</note>
    </ligand>
</feature>
<comment type="pathway">
    <text evidence="1 7 8">Cofactor biosynthesis; NAD(+) biosynthesis; NAD(+) from deamido-NAD(+) (L-Gln route): step 1/1.</text>
</comment>
<dbReference type="EC" id="6.3.5.1" evidence="7 8"/>
<keyword evidence="4 7" id="KW-0547">Nucleotide-binding</keyword>
<comment type="caution">
    <text evidence="12">The sequence shown here is derived from an EMBL/GenBank/DDBJ whole genome shotgun (WGS) entry which is preliminary data.</text>
</comment>
<comment type="similarity">
    <text evidence="2 7 8">In the C-terminal section; belongs to the NAD synthetase family.</text>
</comment>
<evidence type="ECO:0000256" key="5">
    <source>
        <dbReference type="ARBA" id="ARBA00022840"/>
    </source>
</evidence>
<evidence type="ECO:0000259" key="11">
    <source>
        <dbReference type="PROSITE" id="PS50263"/>
    </source>
</evidence>
<dbReference type="HAMAP" id="MF_02090">
    <property type="entry name" value="NadE_glutamine_dep"/>
    <property type="match status" value="1"/>
</dbReference>
<feature type="region of interest" description="Disordered" evidence="10">
    <location>
        <begin position="621"/>
        <end position="648"/>
    </location>
</feature>
<evidence type="ECO:0000256" key="2">
    <source>
        <dbReference type="ARBA" id="ARBA00007145"/>
    </source>
</evidence>
<reference evidence="12" key="2">
    <citation type="journal article" date="2021" name="PeerJ">
        <title>Extensive microbial diversity within the chicken gut microbiome revealed by metagenomics and culture.</title>
        <authorList>
            <person name="Gilroy R."/>
            <person name="Ravi A."/>
            <person name="Getino M."/>
            <person name="Pursley I."/>
            <person name="Horton D.L."/>
            <person name="Alikhan N.F."/>
            <person name="Baker D."/>
            <person name="Gharbi K."/>
            <person name="Hall N."/>
            <person name="Watson M."/>
            <person name="Adriaenssens E.M."/>
            <person name="Foster-Nyarko E."/>
            <person name="Jarju S."/>
            <person name="Secka A."/>
            <person name="Antonio M."/>
            <person name="Oren A."/>
            <person name="Chaudhuri R.R."/>
            <person name="La Ragione R."/>
            <person name="Hildebrand F."/>
            <person name="Pallen M.J."/>
        </authorList>
    </citation>
    <scope>NUCLEOTIDE SEQUENCE</scope>
    <source>
        <strain evidence="12">B3-2255</strain>
    </source>
</reference>
<dbReference type="PANTHER" id="PTHR23090:SF9">
    <property type="entry name" value="GLUTAMINE-DEPENDENT NAD(+) SYNTHETASE"/>
    <property type="match status" value="1"/>
</dbReference>
<protein>
    <recommendedName>
        <fullName evidence="7 8">Glutamine-dependent NAD(+) synthetase</fullName>
        <ecNumber evidence="7 8">6.3.5.1</ecNumber>
    </recommendedName>
    <alternativeName>
        <fullName evidence="7 8">NAD(+) synthase [glutamine-hydrolyzing]</fullName>
    </alternativeName>
</protein>
<evidence type="ECO:0000256" key="4">
    <source>
        <dbReference type="ARBA" id="ARBA00022741"/>
    </source>
</evidence>
<proteinExistence type="inferred from homology"/>
<dbReference type="InterPro" id="IPR041856">
    <property type="entry name" value="NAD+_synth_C"/>
</dbReference>
<keyword evidence="3 7" id="KW-0436">Ligase</keyword>
<evidence type="ECO:0000256" key="3">
    <source>
        <dbReference type="ARBA" id="ARBA00022598"/>
    </source>
</evidence>
<dbReference type="SUPFAM" id="SSF52402">
    <property type="entry name" value="Adenine nucleotide alpha hydrolases-like"/>
    <property type="match status" value="1"/>
</dbReference>
<dbReference type="PROSITE" id="PS50263">
    <property type="entry name" value="CN_HYDROLASE"/>
    <property type="match status" value="1"/>
</dbReference>
<feature type="domain" description="CN hydrolase" evidence="11">
    <location>
        <begin position="9"/>
        <end position="271"/>
    </location>
</feature>
<feature type="binding site" evidence="7">
    <location>
        <begin position="478"/>
        <end position="481"/>
    </location>
    <ligand>
        <name>deamido-NAD(+)</name>
        <dbReference type="ChEBI" id="CHEBI:58437"/>
        <note>ligand shared between two neighboring subunits</note>
    </ligand>
</feature>
<dbReference type="Proteomes" id="UP000823772">
    <property type="component" value="Unassembled WGS sequence"/>
</dbReference>
<dbReference type="GO" id="GO:0005737">
    <property type="term" value="C:cytoplasm"/>
    <property type="evidence" value="ECO:0007669"/>
    <property type="project" value="InterPro"/>
</dbReference>
<comment type="catalytic activity">
    <reaction evidence="7 8">
        <text>deamido-NAD(+) + L-glutamine + ATP + H2O = L-glutamate + AMP + diphosphate + NAD(+) + H(+)</text>
        <dbReference type="Rhea" id="RHEA:24384"/>
        <dbReference type="ChEBI" id="CHEBI:15377"/>
        <dbReference type="ChEBI" id="CHEBI:15378"/>
        <dbReference type="ChEBI" id="CHEBI:29985"/>
        <dbReference type="ChEBI" id="CHEBI:30616"/>
        <dbReference type="ChEBI" id="CHEBI:33019"/>
        <dbReference type="ChEBI" id="CHEBI:57540"/>
        <dbReference type="ChEBI" id="CHEBI:58359"/>
        <dbReference type="ChEBI" id="CHEBI:58437"/>
        <dbReference type="ChEBI" id="CHEBI:456215"/>
        <dbReference type="EC" id="6.3.5.1"/>
    </reaction>
</comment>
<feature type="binding site" evidence="7">
    <location>
        <begin position="358"/>
        <end position="365"/>
    </location>
    <ligand>
        <name>ATP</name>
        <dbReference type="ChEBI" id="CHEBI:30616"/>
    </ligand>
</feature>
<feature type="active site" description="For glutaminase activity" evidence="7">
    <location>
        <position position="118"/>
    </location>
</feature>
<evidence type="ECO:0000256" key="1">
    <source>
        <dbReference type="ARBA" id="ARBA00005188"/>
    </source>
</evidence>
<evidence type="ECO:0000256" key="8">
    <source>
        <dbReference type="PIRNR" id="PIRNR006630"/>
    </source>
</evidence>
<dbReference type="InterPro" id="IPR036526">
    <property type="entry name" value="C-N_Hydrolase_sf"/>
</dbReference>
<accession>A0A9D9J101</accession>
<dbReference type="AlphaFoldDB" id="A0A9D9J101"/>
<dbReference type="InterPro" id="IPR014445">
    <property type="entry name" value="Gln-dep_NAD_synthase"/>
</dbReference>
<name>A0A9D9J101_9BACT</name>
<feature type="active site" description="Nucleophile; for glutaminase activity" evidence="7">
    <location>
        <position position="171"/>
    </location>
</feature>
<dbReference type="Gene3D" id="1.10.10.1140">
    <property type="entry name" value="Glutamine-dependent NAD+ synthetase, C-terminal domain"/>
    <property type="match status" value="1"/>
</dbReference>
<dbReference type="GO" id="GO:0003952">
    <property type="term" value="F:NAD+ synthase (glutamine-hydrolyzing) activity"/>
    <property type="evidence" value="ECO:0007669"/>
    <property type="project" value="UniProtKB-UniRule"/>
</dbReference>
<feature type="active site" description="Proton acceptor; for glutaminase activity" evidence="7">
    <location>
        <position position="49"/>
    </location>
</feature>
<dbReference type="PIRSF" id="PIRSF006630">
    <property type="entry name" value="NADS_GAT"/>
    <property type="match status" value="1"/>
</dbReference>
<reference evidence="12" key="1">
    <citation type="submission" date="2020-10" db="EMBL/GenBank/DDBJ databases">
        <authorList>
            <person name="Gilroy R."/>
        </authorList>
    </citation>
    <scope>NUCLEOTIDE SEQUENCE</scope>
    <source>
        <strain evidence="12">B3-2255</strain>
    </source>
</reference>
<dbReference type="InterPro" id="IPR014729">
    <property type="entry name" value="Rossmann-like_a/b/a_fold"/>
</dbReference>
<comment type="similarity">
    <text evidence="9">Belongs to the NAD synthetase family.</text>
</comment>
<dbReference type="PANTHER" id="PTHR23090">
    <property type="entry name" value="NH 3 /GLUTAMINE-DEPENDENT NAD + SYNTHETASE"/>
    <property type="match status" value="1"/>
</dbReference>
<dbReference type="Gene3D" id="3.40.50.620">
    <property type="entry name" value="HUPs"/>
    <property type="match status" value="1"/>
</dbReference>
<evidence type="ECO:0000313" key="12">
    <source>
        <dbReference type="EMBL" id="MBO8481183.1"/>
    </source>
</evidence>
<dbReference type="Gene3D" id="3.60.110.10">
    <property type="entry name" value="Carbon-nitrogen hydrolase"/>
    <property type="match status" value="1"/>
</dbReference>